<proteinExistence type="predicted"/>
<comment type="caution">
    <text evidence="2">The sequence shown here is derived from an EMBL/GenBank/DDBJ whole genome shotgun (WGS) entry which is preliminary data.</text>
</comment>
<dbReference type="Proteomes" id="UP001054902">
    <property type="component" value="Unassembled WGS sequence"/>
</dbReference>
<dbReference type="AlphaFoldDB" id="A0AAD3CXZ1"/>
<name>A0AAD3CXZ1_9STRA</name>
<gene>
    <name evidence="2" type="ORF">CTEN210_09125</name>
</gene>
<evidence type="ECO:0000256" key="1">
    <source>
        <dbReference type="SAM" id="MobiDB-lite"/>
    </source>
</evidence>
<evidence type="ECO:0000313" key="3">
    <source>
        <dbReference type="Proteomes" id="UP001054902"/>
    </source>
</evidence>
<protein>
    <submittedName>
        <fullName evidence="2">Uncharacterized protein</fullName>
    </submittedName>
</protein>
<dbReference type="InterPro" id="IPR036770">
    <property type="entry name" value="Ankyrin_rpt-contain_sf"/>
</dbReference>
<feature type="region of interest" description="Disordered" evidence="1">
    <location>
        <begin position="14"/>
        <end position="45"/>
    </location>
</feature>
<organism evidence="2 3">
    <name type="scientific">Chaetoceros tenuissimus</name>
    <dbReference type="NCBI Taxonomy" id="426638"/>
    <lineage>
        <taxon>Eukaryota</taxon>
        <taxon>Sar</taxon>
        <taxon>Stramenopiles</taxon>
        <taxon>Ochrophyta</taxon>
        <taxon>Bacillariophyta</taxon>
        <taxon>Coscinodiscophyceae</taxon>
        <taxon>Chaetocerotophycidae</taxon>
        <taxon>Chaetocerotales</taxon>
        <taxon>Chaetocerotaceae</taxon>
        <taxon>Chaetoceros</taxon>
    </lineage>
</organism>
<reference evidence="2 3" key="1">
    <citation type="journal article" date="2021" name="Sci. Rep.">
        <title>The genome of the diatom Chaetoceros tenuissimus carries an ancient integrated fragment of an extant virus.</title>
        <authorList>
            <person name="Hongo Y."/>
            <person name="Kimura K."/>
            <person name="Takaki Y."/>
            <person name="Yoshida Y."/>
            <person name="Baba S."/>
            <person name="Kobayashi G."/>
            <person name="Nagasaki K."/>
            <person name="Hano T."/>
            <person name="Tomaru Y."/>
        </authorList>
    </citation>
    <scope>NUCLEOTIDE SEQUENCE [LARGE SCALE GENOMIC DNA]</scope>
    <source>
        <strain evidence="2 3">NIES-3715</strain>
    </source>
</reference>
<feature type="compositionally biased region" description="Basic residues" evidence="1">
    <location>
        <begin position="15"/>
        <end position="25"/>
    </location>
</feature>
<accession>A0AAD3CXZ1</accession>
<dbReference type="Gene3D" id="1.25.40.20">
    <property type="entry name" value="Ankyrin repeat-containing domain"/>
    <property type="match status" value="1"/>
</dbReference>
<keyword evidence="3" id="KW-1185">Reference proteome</keyword>
<sequence>MIKKLKAILKESRNRLKKKKARKQSSLRVPEDEERINREGENGKNTMQRQIFGMKHSDKSKNSSCVSASRTSKMTSFFDNKRTRKPTELLGVTSQAARSGRYDVASLHKDENGFIDVEQIIFAIPRQVMNTSVKLPVYEYGSNILHIACHQGTTPRAIRYIFDNCRPNTRIDLLQQPDREGNLPIHSLVSCLCHDNMPLDDGLEIQEIFHKIWPESVFELNSDEKLVTDIIFEFQRKKDKESDEWKKLEQLCTHLRKEMIKVWQSKQEIREKERSEDGQTAKTVISTLASKIWEDESEVTGVSSTGAMRNHSTRTDD</sequence>
<evidence type="ECO:0000313" key="2">
    <source>
        <dbReference type="EMBL" id="GFH52649.1"/>
    </source>
</evidence>
<dbReference type="EMBL" id="BLLK01000045">
    <property type="protein sequence ID" value="GFH52649.1"/>
    <property type="molecule type" value="Genomic_DNA"/>
</dbReference>